<accession>A0ABU2BKV8</accession>
<dbReference type="RefSeq" id="WP_310291699.1">
    <property type="nucleotide sequence ID" value="NZ_BAAAWO010000001.1"/>
</dbReference>
<evidence type="ECO:0000313" key="1">
    <source>
        <dbReference type="EMBL" id="MDR7359275.1"/>
    </source>
</evidence>
<proteinExistence type="predicted"/>
<evidence type="ECO:0008006" key="3">
    <source>
        <dbReference type="Google" id="ProtNLM"/>
    </source>
</evidence>
<name>A0ABU2BKV8_9MICC</name>
<sequence length="160" mass="17274">MSGHDHDHAHDDVDLLRWPDALGPEWTCEAAAAAPGHESTLIIRRAGSQVATVDVMRIVDSEFAATYPSGLRDRLLLPDAGAPAEAIQLASESVMDADPACRRLVMACAEDDLETIGIAETAGYRFVVEVDLHRGSFALLTAEPAWVLEESRNIDEVPTV</sequence>
<dbReference type="Gene3D" id="3.40.630.30">
    <property type="match status" value="1"/>
</dbReference>
<keyword evidence="2" id="KW-1185">Reference proteome</keyword>
<gene>
    <name evidence="1" type="ORF">J2S64_002966</name>
</gene>
<protein>
    <recommendedName>
        <fullName evidence="3">N-acetyltransferase</fullName>
    </recommendedName>
</protein>
<evidence type="ECO:0000313" key="2">
    <source>
        <dbReference type="Proteomes" id="UP001183817"/>
    </source>
</evidence>
<dbReference type="EMBL" id="JAVDYI010000001">
    <property type="protein sequence ID" value="MDR7359275.1"/>
    <property type="molecule type" value="Genomic_DNA"/>
</dbReference>
<reference evidence="1 2" key="1">
    <citation type="submission" date="2023-07" db="EMBL/GenBank/DDBJ databases">
        <title>Sequencing the genomes of 1000 actinobacteria strains.</title>
        <authorList>
            <person name="Klenk H.-P."/>
        </authorList>
    </citation>
    <scope>NUCLEOTIDE SEQUENCE [LARGE SCALE GENOMIC DNA]</scope>
    <source>
        <strain evidence="1 2">DSM 20167</strain>
    </source>
</reference>
<organism evidence="1 2">
    <name type="scientific">Paeniglutamicibacter sulfureus</name>
    <dbReference type="NCBI Taxonomy" id="43666"/>
    <lineage>
        <taxon>Bacteria</taxon>
        <taxon>Bacillati</taxon>
        <taxon>Actinomycetota</taxon>
        <taxon>Actinomycetes</taxon>
        <taxon>Micrococcales</taxon>
        <taxon>Micrococcaceae</taxon>
        <taxon>Paeniglutamicibacter</taxon>
    </lineage>
</organism>
<comment type="caution">
    <text evidence="1">The sequence shown here is derived from an EMBL/GenBank/DDBJ whole genome shotgun (WGS) entry which is preliminary data.</text>
</comment>
<dbReference type="Proteomes" id="UP001183817">
    <property type="component" value="Unassembled WGS sequence"/>
</dbReference>